<protein>
    <recommendedName>
        <fullName evidence="3">Ubiquitin-like domain-containing protein</fullName>
    </recommendedName>
</protein>
<sequence>MKKKGKGKKAVEVTIKVVGTDGKPSTKQMKMGKTAMSLGEMLKSAGISGENKDLLVNSKPATLETSLDPKGAVKGKITVQVAERPQGS</sequence>
<evidence type="ECO:0008006" key="3">
    <source>
        <dbReference type="Google" id="ProtNLM"/>
    </source>
</evidence>
<proteinExistence type="predicted"/>
<dbReference type="Proteomes" id="UP000177953">
    <property type="component" value="Unassembled WGS sequence"/>
</dbReference>
<reference evidence="1 2" key="1">
    <citation type="journal article" date="2016" name="Nat. Commun.">
        <title>Thousands of microbial genomes shed light on interconnected biogeochemical processes in an aquifer system.</title>
        <authorList>
            <person name="Anantharaman K."/>
            <person name="Brown C.T."/>
            <person name="Hug L.A."/>
            <person name="Sharon I."/>
            <person name="Castelle C.J."/>
            <person name="Probst A.J."/>
            <person name="Thomas B.C."/>
            <person name="Singh A."/>
            <person name="Wilkins M.J."/>
            <person name="Karaoz U."/>
            <person name="Brodie E.L."/>
            <person name="Williams K.H."/>
            <person name="Hubbard S.S."/>
            <person name="Banfield J.F."/>
        </authorList>
    </citation>
    <scope>NUCLEOTIDE SEQUENCE [LARGE SCALE GENOMIC DNA]</scope>
</reference>
<accession>A0A1F6MC98</accession>
<dbReference type="AlphaFoldDB" id="A0A1F6MC98"/>
<evidence type="ECO:0000313" key="1">
    <source>
        <dbReference type="EMBL" id="OGH69133.1"/>
    </source>
</evidence>
<evidence type="ECO:0000313" key="2">
    <source>
        <dbReference type="Proteomes" id="UP000177953"/>
    </source>
</evidence>
<dbReference type="EMBL" id="MFPU01000064">
    <property type="protein sequence ID" value="OGH69133.1"/>
    <property type="molecule type" value="Genomic_DNA"/>
</dbReference>
<gene>
    <name evidence="1" type="ORF">A2754_02525</name>
</gene>
<name>A0A1F6MC98_9BACT</name>
<comment type="caution">
    <text evidence="1">The sequence shown here is derived from an EMBL/GenBank/DDBJ whole genome shotgun (WGS) entry which is preliminary data.</text>
</comment>
<organism evidence="1 2">
    <name type="scientific">Candidatus Magasanikbacteria bacterium RIFCSPHIGHO2_01_FULL_47_8</name>
    <dbReference type="NCBI Taxonomy" id="1798673"/>
    <lineage>
        <taxon>Bacteria</taxon>
        <taxon>Candidatus Magasanikiibacteriota</taxon>
    </lineage>
</organism>